<organism evidence="1 2">
    <name type="scientific">Devosia algicola</name>
    <dbReference type="NCBI Taxonomy" id="3026418"/>
    <lineage>
        <taxon>Bacteria</taxon>
        <taxon>Pseudomonadati</taxon>
        <taxon>Pseudomonadota</taxon>
        <taxon>Alphaproteobacteria</taxon>
        <taxon>Hyphomicrobiales</taxon>
        <taxon>Devosiaceae</taxon>
        <taxon>Devosia</taxon>
    </lineage>
</organism>
<keyword evidence="2" id="KW-1185">Reference proteome</keyword>
<evidence type="ECO:0000313" key="1">
    <source>
        <dbReference type="EMBL" id="WDR02380.1"/>
    </source>
</evidence>
<protein>
    <submittedName>
        <fullName evidence="1">Uncharacterized protein</fullName>
    </submittedName>
</protein>
<dbReference type="EMBL" id="CP118246">
    <property type="protein sequence ID" value="WDR02380.1"/>
    <property type="molecule type" value="Genomic_DNA"/>
</dbReference>
<sequence length="114" mass="12732">MPYQVNVKPVHERKDLIASLSSKPVCGEQPTFDVYEGQRTMLPVIRLPIDLPVYRMANARTQTEQLAHIAETKCPANYFEAGQDNEEAQQAQHNILRGFANATAGSVKPIIEEP</sequence>
<dbReference type="RefSeq" id="WP_282218785.1">
    <property type="nucleotide sequence ID" value="NZ_CP118246.1"/>
</dbReference>
<dbReference type="Proteomes" id="UP001220530">
    <property type="component" value="Chromosome"/>
</dbReference>
<name>A0ABY7YMR8_9HYPH</name>
<accession>A0ABY7YMR8</accession>
<gene>
    <name evidence="1" type="ORF">PSQ19_17475</name>
</gene>
<evidence type="ECO:0000313" key="2">
    <source>
        <dbReference type="Proteomes" id="UP001220530"/>
    </source>
</evidence>
<reference evidence="1 2" key="1">
    <citation type="submission" date="2023-02" db="EMBL/GenBank/DDBJ databases">
        <title>Devosia algicola sp. nov., isolated from the phycosphere of marine algae.</title>
        <authorList>
            <person name="Kim J.M."/>
            <person name="Lee J.K."/>
            <person name="Choi B.J."/>
            <person name="Bayburt H."/>
            <person name="Jeon C.O."/>
        </authorList>
    </citation>
    <scope>NUCLEOTIDE SEQUENCE [LARGE SCALE GENOMIC DNA]</scope>
    <source>
        <strain evidence="1 2">G20-9</strain>
    </source>
</reference>
<proteinExistence type="predicted"/>